<organism evidence="3">
    <name type="scientific">Kofleria flava</name>
    <dbReference type="NCBI Taxonomy" id="694315"/>
    <lineage>
        <taxon>Bacteria</taxon>
        <taxon>Pseudomonadati</taxon>
        <taxon>Myxococcota</taxon>
        <taxon>Polyangia</taxon>
        <taxon>Haliangiales</taxon>
        <taxon>Kofleriaceae</taxon>
        <taxon>Kofleria</taxon>
    </lineage>
</organism>
<evidence type="ECO:0000256" key="1">
    <source>
        <dbReference type="SAM" id="MobiDB-lite"/>
    </source>
</evidence>
<feature type="signal peptide" evidence="2">
    <location>
        <begin position="1"/>
        <end position="40"/>
    </location>
</feature>
<keyword evidence="2" id="KW-0732">Signal</keyword>
<dbReference type="AlphaFoldDB" id="A0A3S5GXM4"/>
<feature type="chain" id="PRO_5018725844" description="Cytochrome c domain-containing protein" evidence="2">
    <location>
        <begin position="41"/>
        <end position="509"/>
    </location>
</feature>
<protein>
    <recommendedName>
        <fullName evidence="4">Cytochrome c domain-containing protein</fullName>
    </recommendedName>
</protein>
<dbReference type="EMBL" id="MH908912">
    <property type="protein sequence ID" value="AYM53871.1"/>
    <property type="molecule type" value="Genomic_DNA"/>
</dbReference>
<accession>A0A3S5GXM4</accession>
<sequence length="509" mass="54818">MQHHHRAGHARGSSLACRARPHALLAAGALALLAALVSTAPDAAAMPQAPAVVCEKYPSSAACTGQQPACTLCHTAPPVRNAFGMELEAELAPGAPRPLAPGTFTAALPEALAAVESSDSDDDGFANLDELLAGSAPADADSKPSDSEPGTCEAPADAAYNVCDRDAAYTFAKVMRDVCGRSPRMDEIDGLFEMADPWQHIHATLDVCLDSEHWRGRDGVLWSMANRKIRPSASIKAGADPGAIPLGDYEDDYNLFVYTHTDDRDARELLTAQYMVARTDGAPTSYQAYTRSPQEDVAERGYLAAQLVVPERRAGMLTSRWFLVTNVMFTAIPRTAAAQAYRAYLGMDIAKLEGLVPVSDEPVDYDAKTVTRAECAVCHSTLDPLTYPFTRYEGLSGRGSGTFPASYNQDRLDRFVDELMPDVAATPEAGAVLGKPVADLIEWAAVAADSDEFARATVLDYWKLLVGDAPQAAERDSFDALWQAFRGEHAYGVERMLHQLIDMEAYSVP</sequence>
<feature type="region of interest" description="Disordered" evidence="1">
    <location>
        <begin position="135"/>
        <end position="155"/>
    </location>
</feature>
<name>A0A3S5GXM4_9BACT</name>
<proteinExistence type="predicted"/>
<evidence type="ECO:0000256" key="2">
    <source>
        <dbReference type="SAM" id="SignalP"/>
    </source>
</evidence>
<evidence type="ECO:0008006" key="4">
    <source>
        <dbReference type="Google" id="ProtNLM"/>
    </source>
</evidence>
<evidence type="ECO:0000313" key="3">
    <source>
        <dbReference type="EMBL" id="AYM53871.1"/>
    </source>
</evidence>
<reference evidence="3" key="1">
    <citation type="journal article" date="2018" name="J. Ind. Microbiol. Biotechnol.">
        <title>Genome mining reveals uncommon alkylpyrones as type III PKS products from myxobacteria.</title>
        <authorList>
            <person name="Hug J.J."/>
            <person name="Panter F."/>
            <person name="Krug D."/>
            <person name="Muller R."/>
        </authorList>
    </citation>
    <scope>NUCLEOTIDE SEQUENCE</scope>
    <source>
        <strain evidence="3">MNa2518</strain>
    </source>
</reference>